<dbReference type="SUPFAM" id="SSF56529">
    <property type="entry name" value="FAH"/>
    <property type="match status" value="1"/>
</dbReference>
<proteinExistence type="predicted"/>
<organism evidence="3 4">
    <name type="scientific">Ottowia oryzae</name>
    <dbReference type="NCBI Taxonomy" id="2109914"/>
    <lineage>
        <taxon>Bacteria</taxon>
        <taxon>Pseudomonadati</taxon>
        <taxon>Pseudomonadota</taxon>
        <taxon>Betaproteobacteria</taxon>
        <taxon>Burkholderiales</taxon>
        <taxon>Comamonadaceae</taxon>
        <taxon>Ottowia</taxon>
    </lineage>
</organism>
<evidence type="ECO:0000256" key="1">
    <source>
        <dbReference type="ARBA" id="ARBA00022723"/>
    </source>
</evidence>
<evidence type="ECO:0000313" key="4">
    <source>
        <dbReference type="Proteomes" id="UP000239709"/>
    </source>
</evidence>
<dbReference type="Proteomes" id="UP000239709">
    <property type="component" value="Chromosome"/>
</dbReference>
<dbReference type="KEGG" id="otk:C6570_05200"/>
<name>A0A2S0MDB0_9BURK</name>
<dbReference type="Pfam" id="PF01557">
    <property type="entry name" value="FAA_hydrolase"/>
    <property type="match status" value="1"/>
</dbReference>
<keyword evidence="1" id="KW-0479">Metal-binding</keyword>
<dbReference type="InterPro" id="IPR011234">
    <property type="entry name" value="Fumarylacetoacetase-like_C"/>
</dbReference>
<dbReference type="EMBL" id="CP027666">
    <property type="protein sequence ID" value="AVO33723.1"/>
    <property type="molecule type" value="Genomic_DNA"/>
</dbReference>
<dbReference type="OrthoDB" id="9805307at2"/>
<keyword evidence="4" id="KW-1185">Reference proteome</keyword>
<evidence type="ECO:0000313" key="3">
    <source>
        <dbReference type="EMBL" id="AVO33723.1"/>
    </source>
</evidence>
<dbReference type="RefSeq" id="WP_106702280.1">
    <property type="nucleotide sequence ID" value="NZ_CP027666.1"/>
</dbReference>
<sequence length="232" mass="24676">MANYVFPPAPQAALPVRGSDQLYAVSRIFCVGRNYAAHAREMGSDPTREPPFYFNKAPADLVASGSTIAYPPGTENFHYEMELVIAIGQPAFRVAPDQAAACVWGYACGLDMTRRDLQNAAKAIGRPWDFGKDFENAAVISPLVPASEVGPLGGGLIELSVNGAVKQTGDLADMIWSVPEVVANLSQYYHLQPGDLIYTGTPEGVGPVKPGDRITGRIDGVGEIALTIGQPD</sequence>
<gene>
    <name evidence="3" type="ORF">C6570_05200</name>
</gene>
<dbReference type="Gene3D" id="3.90.850.10">
    <property type="entry name" value="Fumarylacetoacetase-like, C-terminal domain"/>
    <property type="match status" value="1"/>
</dbReference>
<accession>A0A2S0MDB0</accession>
<dbReference type="AlphaFoldDB" id="A0A2S0MDB0"/>
<feature type="domain" description="Fumarylacetoacetase-like C-terminal" evidence="2">
    <location>
        <begin position="28"/>
        <end position="227"/>
    </location>
</feature>
<evidence type="ECO:0000259" key="2">
    <source>
        <dbReference type="Pfam" id="PF01557"/>
    </source>
</evidence>
<protein>
    <submittedName>
        <fullName evidence="3">Fumarylacetoacetase</fullName>
    </submittedName>
</protein>
<reference evidence="3 4" key="1">
    <citation type="submission" date="2018-03" db="EMBL/GenBank/DDBJ databases">
        <title>Genome sequencing of Ottowia sp.</title>
        <authorList>
            <person name="Kim S.-J."/>
            <person name="Heo J."/>
            <person name="Kwon S.-W."/>
        </authorList>
    </citation>
    <scope>NUCLEOTIDE SEQUENCE [LARGE SCALE GENOMIC DNA]</scope>
    <source>
        <strain evidence="3 4">KADR8-3</strain>
    </source>
</reference>
<dbReference type="GO" id="GO:0018773">
    <property type="term" value="F:acetylpyruvate hydrolase activity"/>
    <property type="evidence" value="ECO:0007669"/>
    <property type="project" value="TreeGrafter"/>
</dbReference>
<dbReference type="GO" id="GO:0046872">
    <property type="term" value="F:metal ion binding"/>
    <property type="evidence" value="ECO:0007669"/>
    <property type="project" value="UniProtKB-KW"/>
</dbReference>
<dbReference type="PANTHER" id="PTHR11820:SF90">
    <property type="entry name" value="FLUTATHIONE S-TRANSFERASE"/>
    <property type="match status" value="1"/>
</dbReference>
<dbReference type="InterPro" id="IPR036663">
    <property type="entry name" value="Fumarylacetoacetase_C_sf"/>
</dbReference>
<dbReference type="PANTHER" id="PTHR11820">
    <property type="entry name" value="ACYLPYRUVASE"/>
    <property type="match status" value="1"/>
</dbReference>